<feature type="region of interest" description="Disordered" evidence="1">
    <location>
        <begin position="24"/>
        <end position="47"/>
    </location>
</feature>
<keyword evidence="3" id="KW-1185">Reference proteome</keyword>
<dbReference type="EMBL" id="GL832955">
    <property type="protein sequence ID" value="EGD71999.1"/>
    <property type="molecule type" value="Genomic_DNA"/>
</dbReference>
<evidence type="ECO:0000256" key="1">
    <source>
        <dbReference type="SAM" id="MobiDB-lite"/>
    </source>
</evidence>
<evidence type="ECO:0000313" key="3">
    <source>
        <dbReference type="Proteomes" id="UP000007799"/>
    </source>
</evidence>
<reference evidence="2" key="1">
    <citation type="submission" date="2009-08" db="EMBL/GenBank/DDBJ databases">
        <title>Annotation of Salpingoeca rosetta.</title>
        <authorList>
            <consortium name="The Broad Institute Genome Sequencing Platform"/>
            <person name="Russ C."/>
            <person name="Cuomo C."/>
            <person name="Burger G."/>
            <person name="Gray M.W."/>
            <person name="Holland P.W.H."/>
            <person name="King N."/>
            <person name="Lang F.B.F."/>
            <person name="Roger A.J."/>
            <person name="Ruiz-Trillo I."/>
            <person name="Young S.K."/>
            <person name="Zeng Q."/>
            <person name="Gargeya S."/>
            <person name="Alvarado L."/>
            <person name="Berlin A."/>
            <person name="Chapman S.B."/>
            <person name="Chen Z."/>
            <person name="Freedman E."/>
            <person name="Gellesch M."/>
            <person name="Goldberg J."/>
            <person name="Griggs A."/>
            <person name="Gujja S."/>
            <person name="Heilman E."/>
            <person name="Heiman D."/>
            <person name="Howarth C."/>
            <person name="Mehta T."/>
            <person name="Neiman D."/>
            <person name="Pearson M."/>
            <person name="Roberts A."/>
            <person name="Saif S."/>
            <person name="Shea T."/>
            <person name="Shenoy N."/>
            <person name="Sisk P."/>
            <person name="Stolte C."/>
            <person name="Sykes S."/>
            <person name="White J."/>
            <person name="Yandava C."/>
            <person name="Haas B."/>
            <person name="Nusbaum C."/>
            <person name="Birren B."/>
        </authorList>
    </citation>
    <scope>NUCLEOTIDE SEQUENCE [LARGE SCALE GENOMIC DNA]</scope>
    <source>
        <strain evidence="2">ATCC 50818</strain>
    </source>
</reference>
<dbReference type="RefSeq" id="XP_004998571.1">
    <property type="nucleotide sequence ID" value="XM_004998514.1"/>
</dbReference>
<dbReference type="Proteomes" id="UP000007799">
    <property type="component" value="Unassembled WGS sequence"/>
</dbReference>
<dbReference type="KEGG" id="sre:PTSG_00015"/>
<gene>
    <name evidence="2" type="ORF">PTSG_00015</name>
</gene>
<dbReference type="InParanoid" id="F2TVA3"/>
<dbReference type="AlphaFoldDB" id="F2TVA3"/>
<organism evidence="3">
    <name type="scientific">Salpingoeca rosetta (strain ATCC 50818 / BSB-021)</name>
    <dbReference type="NCBI Taxonomy" id="946362"/>
    <lineage>
        <taxon>Eukaryota</taxon>
        <taxon>Choanoflagellata</taxon>
        <taxon>Craspedida</taxon>
        <taxon>Salpingoecidae</taxon>
        <taxon>Salpingoeca</taxon>
    </lineage>
</organism>
<dbReference type="GeneID" id="16067917"/>
<protein>
    <submittedName>
        <fullName evidence="2">Uncharacterized protein</fullName>
    </submittedName>
</protein>
<proteinExistence type="predicted"/>
<sequence length="728" mass="79086">MTSTVLFVGGVIEDDDHIVYRVDADKSETAETPARRAKPSPSPSEGEALEVRLRPLANLISTLPLPDLKAFAKAGLTGDVAHARTLLAKAHDPAVHAQAPLDAALAALRACALEADTVVTVGSSLVTMQSLEPGLANEMVDVLCTRTLYTILAQNLLAAYINVVTGAVLSTSVFHAMLKPPASQSKAAVPQSQLEARVTFFLAKDVKHGSQGAKFAKHTQAALHFLDEEGWQIPARLVFYYVNEEPLKLPQLFSGWRDMDAGVAQAWARHALHHVKPAALQAGLKQQDGLSFAVADSRTRVFVLASWDTTLHAKAKEVLAGMPSQTMLGQEWSEAVVPPVPSAPVGLERAQTVSSFRVRSPPVPKPALKPAEAARLARLCSVLRDWRDRNFVETTGQLDSRSYVGQARTLLFERLREVPDDGQDAATRLCDIGVAEGPVTKPLFDMVRLLDEVGMWGGRSLAHCLWSFLLALWRPSVLLTPLGDSDDRTPMEVGSCVEVHGEAASGRYVKVFAETSESLGRKTDGNFIEDGIDALLPPKPDGCLRLYHATSLNSVTNIVRCGINLNMCLDTSDFGKGFYMTPNIDCAVHFLVTEAPPENHHHPRALLVVDVDQTGVDAMPELPELRDGGAIWESVVSTMRGQLADNAVEPLSDQLAERLDAASVLVGPLTTRQEGRRHLGPMNDTAVSWEQRAFVKRRSCRLVDPSRYLAGIEDTLVRALHVVRLLPA</sequence>
<dbReference type="SUPFAM" id="SSF56399">
    <property type="entry name" value="ADP-ribosylation"/>
    <property type="match status" value="1"/>
</dbReference>
<name>F2TVA3_SALR5</name>
<accession>F2TVA3</accession>
<evidence type="ECO:0000313" key="2">
    <source>
        <dbReference type="EMBL" id="EGD71999.1"/>
    </source>
</evidence>